<organism evidence="2">
    <name type="scientific">viral metagenome</name>
    <dbReference type="NCBI Taxonomy" id="1070528"/>
    <lineage>
        <taxon>unclassified sequences</taxon>
        <taxon>metagenomes</taxon>
        <taxon>organismal metagenomes</taxon>
    </lineage>
</organism>
<evidence type="ECO:0000313" key="2">
    <source>
        <dbReference type="EMBL" id="QHT02511.1"/>
    </source>
</evidence>
<dbReference type="Pfam" id="PF01541">
    <property type="entry name" value="GIY-YIG"/>
    <property type="match status" value="1"/>
</dbReference>
<accession>A0A6C0CDG5</accession>
<dbReference type="AlphaFoldDB" id="A0A6C0CDG5"/>
<evidence type="ECO:0000259" key="1">
    <source>
        <dbReference type="PROSITE" id="PS50164"/>
    </source>
</evidence>
<dbReference type="PANTHER" id="PTHR20208">
    <property type="entry name" value="STRUCTURE-SPECIFIC ENDONUCLEASE SUBUNIT SLX1"/>
    <property type="match status" value="1"/>
</dbReference>
<sequence length="130" mass="15594">MTYLVYILKSDKYSYVGMTNDFLRRFRQHNKEIKGGAKYTSKRDSWYPICIIDGFKTMVEAMQCEWRVKKSGNLRGPSGRVKHLSTMLKKDKWTLKSPLIKEQGITIYVDDEYQQYLKNDNFKIKELYWK</sequence>
<dbReference type="InterPro" id="IPR000305">
    <property type="entry name" value="GIY-YIG_endonuc"/>
</dbReference>
<protein>
    <recommendedName>
        <fullName evidence="1">GIY-YIG domain-containing protein</fullName>
    </recommendedName>
</protein>
<dbReference type="EMBL" id="MN739395">
    <property type="protein sequence ID" value="QHT02511.1"/>
    <property type="molecule type" value="Genomic_DNA"/>
</dbReference>
<dbReference type="Gene3D" id="3.40.1440.10">
    <property type="entry name" value="GIY-YIG endonuclease"/>
    <property type="match status" value="1"/>
</dbReference>
<dbReference type="InterPro" id="IPR050381">
    <property type="entry name" value="SLX1_endonuclease"/>
</dbReference>
<reference evidence="2" key="1">
    <citation type="journal article" date="2020" name="Nature">
        <title>Giant virus diversity and host interactions through global metagenomics.</title>
        <authorList>
            <person name="Schulz F."/>
            <person name="Roux S."/>
            <person name="Paez-Espino D."/>
            <person name="Jungbluth S."/>
            <person name="Walsh D.A."/>
            <person name="Denef V.J."/>
            <person name="McMahon K.D."/>
            <person name="Konstantinidis K.T."/>
            <person name="Eloe-Fadrosh E.A."/>
            <person name="Kyrpides N.C."/>
            <person name="Woyke T."/>
        </authorList>
    </citation>
    <scope>NUCLEOTIDE SEQUENCE</scope>
    <source>
        <strain evidence="2">GVMAG-M-3300020595-32</strain>
    </source>
</reference>
<proteinExistence type="predicted"/>
<dbReference type="PROSITE" id="PS50164">
    <property type="entry name" value="GIY_YIG"/>
    <property type="match status" value="1"/>
</dbReference>
<feature type="domain" description="GIY-YIG" evidence="1">
    <location>
        <begin position="1"/>
        <end position="81"/>
    </location>
</feature>
<name>A0A6C0CDG5_9ZZZZ</name>
<dbReference type="InterPro" id="IPR035901">
    <property type="entry name" value="GIY-YIG_endonuc_sf"/>
</dbReference>
<dbReference type="SUPFAM" id="SSF82771">
    <property type="entry name" value="GIY-YIG endonuclease"/>
    <property type="match status" value="1"/>
</dbReference>
<dbReference type="PANTHER" id="PTHR20208:SF13">
    <property type="entry name" value="STRUCTURE-SPECIFIC ENDONUCLEASE SUBUNIT SLX1"/>
    <property type="match status" value="1"/>
</dbReference>